<feature type="compositionally biased region" description="Basic residues" evidence="7">
    <location>
        <begin position="160"/>
        <end position="169"/>
    </location>
</feature>
<evidence type="ECO:0000256" key="5">
    <source>
        <dbReference type="ARBA" id="ARBA00023163"/>
    </source>
</evidence>
<evidence type="ECO:0000313" key="9">
    <source>
        <dbReference type="EMBL" id="KAF2175126.1"/>
    </source>
</evidence>
<dbReference type="Gene3D" id="1.20.1250.40">
    <property type="match status" value="1"/>
</dbReference>
<dbReference type="PANTHER" id="PTHR15561:SF0">
    <property type="entry name" value="DNA-DIRECTED RNA POLYMERASE III SUBUNIT RPC9"/>
    <property type="match status" value="1"/>
</dbReference>
<comment type="subcellular location">
    <subcellularLocation>
        <location evidence="1">Nucleus</location>
    </subcellularLocation>
</comment>
<sequence length="169" mass="19238">MHIKEPQSALLSNHELLLHLQAEEAEYSGTDGTHRERAKPPGLKEVLRDALSYLTPQSTCPSRPTRPLTLYRGPHSLFRALSPQYSLNKAEYLQLYNLRPSTFVELDLVVEEASSRFSESQLRDILDTIRRVFEEEEGDIPAGAEDEVSEQTAHKLEGAKRKRGRKRKA</sequence>
<dbReference type="InterPro" id="IPR038846">
    <property type="entry name" value="RPC9"/>
</dbReference>
<proteinExistence type="inferred from homology"/>
<dbReference type="GO" id="GO:0000166">
    <property type="term" value="F:nucleotide binding"/>
    <property type="evidence" value="ECO:0007669"/>
    <property type="project" value="InterPro"/>
</dbReference>
<evidence type="ECO:0000256" key="1">
    <source>
        <dbReference type="ARBA" id="ARBA00004123"/>
    </source>
</evidence>
<keyword evidence="6" id="KW-0539">Nucleus</keyword>
<comment type="similarity">
    <text evidence="2">Belongs to the eukaryotic RPC9 RNA polymerase subunit family.</text>
</comment>
<evidence type="ECO:0000313" key="10">
    <source>
        <dbReference type="Proteomes" id="UP000800200"/>
    </source>
</evidence>
<reference evidence="9" key="1">
    <citation type="journal article" date="2020" name="Stud. Mycol.">
        <title>101 Dothideomycetes genomes: a test case for predicting lifestyles and emergence of pathogens.</title>
        <authorList>
            <person name="Haridas S."/>
            <person name="Albert R."/>
            <person name="Binder M."/>
            <person name="Bloem J."/>
            <person name="Labutti K."/>
            <person name="Salamov A."/>
            <person name="Andreopoulos B."/>
            <person name="Baker S."/>
            <person name="Barry K."/>
            <person name="Bills G."/>
            <person name="Bluhm B."/>
            <person name="Cannon C."/>
            <person name="Castanera R."/>
            <person name="Culley D."/>
            <person name="Daum C."/>
            <person name="Ezra D."/>
            <person name="Gonzalez J."/>
            <person name="Henrissat B."/>
            <person name="Kuo A."/>
            <person name="Liang C."/>
            <person name="Lipzen A."/>
            <person name="Lutzoni F."/>
            <person name="Magnuson J."/>
            <person name="Mondo S."/>
            <person name="Nolan M."/>
            <person name="Ohm R."/>
            <person name="Pangilinan J."/>
            <person name="Park H.-J."/>
            <person name="Ramirez L."/>
            <person name="Alfaro M."/>
            <person name="Sun H."/>
            <person name="Tritt A."/>
            <person name="Yoshinaga Y."/>
            <person name="Zwiers L.-H."/>
            <person name="Turgeon B."/>
            <person name="Goodwin S."/>
            <person name="Spatafora J."/>
            <person name="Crous P."/>
            <person name="Grigoriev I."/>
        </authorList>
    </citation>
    <scope>NUCLEOTIDE SEQUENCE</scope>
    <source>
        <strain evidence="9">CBS 207.26</strain>
    </source>
</reference>
<evidence type="ECO:0000259" key="8">
    <source>
        <dbReference type="SMART" id="SM00657"/>
    </source>
</evidence>
<accession>A0A6A6DBV5</accession>
<dbReference type="SMART" id="SM00657">
    <property type="entry name" value="RPOL4c"/>
    <property type="match status" value="1"/>
</dbReference>
<name>A0A6A6DBV5_9PEZI</name>
<dbReference type="EMBL" id="ML994745">
    <property type="protein sequence ID" value="KAF2175126.1"/>
    <property type="molecule type" value="Genomic_DNA"/>
</dbReference>
<dbReference type="PANTHER" id="PTHR15561">
    <property type="entry name" value="CALCITONIN GENE-RELATED PEPTIDE-RECEPTOR COMPONENT PROTEIN"/>
    <property type="match status" value="1"/>
</dbReference>
<evidence type="ECO:0000256" key="2">
    <source>
        <dbReference type="ARBA" id="ARBA00006898"/>
    </source>
</evidence>
<dbReference type="Proteomes" id="UP000800200">
    <property type="component" value="Unassembled WGS sequence"/>
</dbReference>
<dbReference type="GO" id="GO:0006384">
    <property type="term" value="P:transcription initiation at RNA polymerase III promoter"/>
    <property type="evidence" value="ECO:0007669"/>
    <property type="project" value="InterPro"/>
</dbReference>
<feature type="domain" description="RNA polymerase Rpb4/RPC9 core" evidence="8">
    <location>
        <begin position="1"/>
        <end position="136"/>
    </location>
</feature>
<dbReference type="InterPro" id="IPR005574">
    <property type="entry name" value="Rpb4/RPC9"/>
</dbReference>
<dbReference type="InterPro" id="IPR038324">
    <property type="entry name" value="Rpb4/RPC9_sf"/>
</dbReference>
<dbReference type="GO" id="GO:0005666">
    <property type="term" value="C:RNA polymerase III complex"/>
    <property type="evidence" value="ECO:0007669"/>
    <property type="project" value="InterPro"/>
</dbReference>
<dbReference type="Pfam" id="PF03874">
    <property type="entry name" value="RNA_pol_Rpb4"/>
    <property type="match status" value="1"/>
</dbReference>
<organism evidence="9 10">
    <name type="scientific">Zopfia rhizophila CBS 207.26</name>
    <dbReference type="NCBI Taxonomy" id="1314779"/>
    <lineage>
        <taxon>Eukaryota</taxon>
        <taxon>Fungi</taxon>
        <taxon>Dikarya</taxon>
        <taxon>Ascomycota</taxon>
        <taxon>Pezizomycotina</taxon>
        <taxon>Dothideomycetes</taxon>
        <taxon>Dothideomycetes incertae sedis</taxon>
        <taxon>Zopfiaceae</taxon>
        <taxon>Zopfia</taxon>
    </lineage>
</organism>
<keyword evidence="10" id="KW-1185">Reference proteome</keyword>
<keyword evidence="5" id="KW-0804">Transcription</keyword>
<dbReference type="InterPro" id="IPR010997">
    <property type="entry name" value="HRDC-like_sf"/>
</dbReference>
<evidence type="ECO:0000256" key="3">
    <source>
        <dbReference type="ARBA" id="ARBA00016672"/>
    </source>
</evidence>
<evidence type="ECO:0000256" key="6">
    <source>
        <dbReference type="ARBA" id="ARBA00023242"/>
    </source>
</evidence>
<evidence type="ECO:0000256" key="4">
    <source>
        <dbReference type="ARBA" id="ARBA00022478"/>
    </source>
</evidence>
<feature type="region of interest" description="Disordered" evidence="7">
    <location>
        <begin position="137"/>
        <end position="169"/>
    </location>
</feature>
<protein>
    <recommendedName>
        <fullName evidence="3">DNA-directed RNA polymerase III subunit RPC9</fullName>
    </recommendedName>
</protein>
<dbReference type="SUPFAM" id="SSF47819">
    <property type="entry name" value="HRDC-like"/>
    <property type="match status" value="1"/>
</dbReference>
<dbReference type="InterPro" id="IPR006590">
    <property type="entry name" value="RNA_pol_Rpb4/RPC9_core"/>
</dbReference>
<gene>
    <name evidence="9" type="ORF">K469DRAFT_703002</name>
</gene>
<dbReference type="AlphaFoldDB" id="A0A6A6DBV5"/>
<evidence type="ECO:0000256" key="7">
    <source>
        <dbReference type="SAM" id="MobiDB-lite"/>
    </source>
</evidence>
<feature type="compositionally biased region" description="Acidic residues" evidence="7">
    <location>
        <begin position="137"/>
        <end position="149"/>
    </location>
</feature>
<keyword evidence="4" id="KW-0240">DNA-directed RNA polymerase</keyword>
<dbReference type="OrthoDB" id="1746530at2759"/>